<dbReference type="Proteomes" id="UP000035034">
    <property type="component" value="Unassembled WGS sequence"/>
</dbReference>
<feature type="transmembrane region" description="Helical" evidence="2">
    <location>
        <begin position="15"/>
        <end position="36"/>
    </location>
</feature>
<gene>
    <name evidence="3" type="ORF">GOEFS_119_00140</name>
</gene>
<organism evidence="3 4">
    <name type="scientific">Gordonia effusa NBRC 100432</name>
    <dbReference type="NCBI Taxonomy" id="1077974"/>
    <lineage>
        <taxon>Bacteria</taxon>
        <taxon>Bacillati</taxon>
        <taxon>Actinomycetota</taxon>
        <taxon>Actinomycetes</taxon>
        <taxon>Mycobacteriales</taxon>
        <taxon>Gordoniaceae</taxon>
        <taxon>Gordonia</taxon>
    </lineage>
</organism>
<evidence type="ECO:0000256" key="1">
    <source>
        <dbReference type="SAM" id="MobiDB-lite"/>
    </source>
</evidence>
<dbReference type="EMBL" id="BAEH01000119">
    <property type="protein sequence ID" value="GAB20524.1"/>
    <property type="molecule type" value="Genomic_DNA"/>
</dbReference>
<feature type="compositionally biased region" description="Low complexity" evidence="1">
    <location>
        <begin position="48"/>
        <end position="60"/>
    </location>
</feature>
<dbReference type="AlphaFoldDB" id="H0R623"/>
<keyword evidence="2" id="KW-1133">Transmembrane helix</keyword>
<dbReference type="OrthoDB" id="4558399at2"/>
<protein>
    <submittedName>
        <fullName evidence="3">Uncharacterized protein</fullName>
    </submittedName>
</protein>
<keyword evidence="4" id="KW-1185">Reference proteome</keyword>
<name>H0R623_9ACTN</name>
<sequence>MTTPTPTPRRRQLRLAIRGAALALAIVVVIGALLGVRAAMSQRAAQPADTTTTSTVATSDLDPGGDVDIAAPTTSSTAARPTPLRAFAAPFDKVNPRNPIEVMRAALVTIFSYQPGKDASQLDAATRTLPLLSPPRVDVGFASLAPITGTQWRQWSADHSRVDASAQVPTKGDNPDGATAISRMALVTQRVVTGRHMRQLPMLAVAITARKGADNAWRVTTLQIQQ</sequence>
<dbReference type="STRING" id="1077974.GOEFS_119_00140"/>
<evidence type="ECO:0000256" key="2">
    <source>
        <dbReference type="SAM" id="Phobius"/>
    </source>
</evidence>
<feature type="region of interest" description="Disordered" evidence="1">
    <location>
        <begin position="42"/>
        <end position="66"/>
    </location>
</feature>
<proteinExistence type="predicted"/>
<comment type="caution">
    <text evidence="3">The sequence shown here is derived from an EMBL/GenBank/DDBJ whole genome shotgun (WGS) entry which is preliminary data.</text>
</comment>
<evidence type="ECO:0000313" key="4">
    <source>
        <dbReference type="Proteomes" id="UP000035034"/>
    </source>
</evidence>
<dbReference type="RefSeq" id="WP_007319859.1">
    <property type="nucleotide sequence ID" value="NZ_BAEH01000119.1"/>
</dbReference>
<keyword evidence="2" id="KW-0472">Membrane</keyword>
<reference evidence="3 4" key="1">
    <citation type="submission" date="2011-12" db="EMBL/GenBank/DDBJ databases">
        <title>Whole genome shotgun sequence of Gordonia effusa NBRC 100432.</title>
        <authorList>
            <person name="Yoshida I."/>
            <person name="Takarada H."/>
            <person name="Hosoyama A."/>
            <person name="Tsuchikane K."/>
            <person name="Katsumata H."/>
            <person name="Yamazaki S."/>
            <person name="Fujita N."/>
        </authorList>
    </citation>
    <scope>NUCLEOTIDE SEQUENCE [LARGE SCALE GENOMIC DNA]</scope>
    <source>
        <strain evidence="3 4">NBRC 100432</strain>
    </source>
</reference>
<accession>H0R623</accession>
<evidence type="ECO:0000313" key="3">
    <source>
        <dbReference type="EMBL" id="GAB20524.1"/>
    </source>
</evidence>
<dbReference type="eggNOG" id="ENOG50328E2">
    <property type="taxonomic scope" value="Bacteria"/>
</dbReference>
<keyword evidence="2" id="KW-0812">Transmembrane</keyword>